<dbReference type="RefSeq" id="WP_119816476.1">
    <property type="nucleotide sequence ID" value="NZ_CP025066.1"/>
</dbReference>
<name>A0A343TID2_9EURY</name>
<proteinExistence type="predicted"/>
<accession>A0A343TID2</accession>
<protein>
    <submittedName>
        <fullName evidence="1">Uncharacterized protein</fullName>
    </submittedName>
</protein>
<reference evidence="2" key="1">
    <citation type="submission" date="2017-11" db="EMBL/GenBank/DDBJ databases">
        <title>Phenotypic and genomic properties of facultatively anaerobic sulfur-reducing natronoarchaea from hypersaline soda lakes.</title>
        <authorList>
            <person name="Sorokin D.Y."/>
            <person name="Kublanov I.V."/>
            <person name="Roman P."/>
            <person name="Sinninghe Damste J.S."/>
            <person name="Golyshin P.N."/>
            <person name="Rojo D."/>
            <person name="Ciordia S."/>
            <person name="Mena M.D.C."/>
            <person name="Ferrer M."/>
            <person name="Messina E."/>
            <person name="Smedile F."/>
            <person name="La Spada G."/>
            <person name="La Cono V."/>
            <person name="Yakimov M.M."/>
        </authorList>
    </citation>
    <scope>NUCLEOTIDE SEQUENCE [LARGE SCALE GENOMIC DNA]</scope>
    <source>
        <strain evidence="2">AArc-Sl</strain>
    </source>
</reference>
<dbReference type="KEGG" id="hdf:AArcSl_1221"/>
<sequence length="121" mass="14082">MPCISLEETQTGTNTADHARCIFPDGGEYNCEVVYDVGDDLPDDREWWLLKVTSWMVEWGPPRDVAFTRQPSDRCVRIEFNFDSLDNCREFRTREDHELIVDGDLIVDARIENRCEIPDPT</sequence>
<dbReference type="GeneID" id="37877569"/>
<keyword evidence="2" id="KW-1185">Reference proteome</keyword>
<dbReference type="Proteomes" id="UP000263012">
    <property type="component" value="Chromosome"/>
</dbReference>
<dbReference type="AlphaFoldDB" id="A0A343TID2"/>
<evidence type="ECO:0000313" key="1">
    <source>
        <dbReference type="EMBL" id="AUX08854.1"/>
    </source>
</evidence>
<organism evidence="1 2">
    <name type="scientific">Halalkaliarchaeum desulfuricum</name>
    <dbReference type="NCBI Taxonomy" id="2055893"/>
    <lineage>
        <taxon>Archaea</taxon>
        <taxon>Methanobacteriati</taxon>
        <taxon>Methanobacteriota</taxon>
        <taxon>Stenosarchaea group</taxon>
        <taxon>Halobacteria</taxon>
        <taxon>Halobacteriales</taxon>
        <taxon>Haloferacaceae</taxon>
        <taxon>Halalkaliarchaeum</taxon>
    </lineage>
</organism>
<gene>
    <name evidence="1" type="ORF">AArcSl_1221</name>
</gene>
<dbReference type="EMBL" id="CP025066">
    <property type="protein sequence ID" value="AUX08854.1"/>
    <property type="molecule type" value="Genomic_DNA"/>
</dbReference>
<evidence type="ECO:0000313" key="2">
    <source>
        <dbReference type="Proteomes" id="UP000263012"/>
    </source>
</evidence>